<dbReference type="Pfam" id="PF13399">
    <property type="entry name" value="LytR_C"/>
    <property type="match status" value="1"/>
</dbReference>
<feature type="domain" description="LytR/CpsA/Psr regulator C-terminal" evidence="1">
    <location>
        <begin position="13"/>
        <end position="99"/>
    </location>
</feature>
<dbReference type="InterPro" id="IPR027381">
    <property type="entry name" value="LytR/CpsA/Psr_C"/>
</dbReference>
<sequence>AFLTRPSAASESATVQVLNATETGGLAGRISLELEQAGFTMIPAGNAVTTGLAKTVVYNVNNKPRTAQRVASQLNATVQQGAPPGEEVGADIVVLLGEDAVK</sequence>
<proteinExistence type="predicted"/>
<accession>A0A0P9CYC7</accession>
<comment type="caution">
    <text evidence="2">The sequence shown here is derived from an EMBL/GenBank/DDBJ whole genome shotgun (WGS) entry which is preliminary data.</text>
</comment>
<evidence type="ECO:0000313" key="2">
    <source>
        <dbReference type="EMBL" id="KPV51420.1"/>
    </source>
</evidence>
<name>A0A0P9CYC7_9CHLR</name>
<dbReference type="Proteomes" id="UP000050509">
    <property type="component" value="Unassembled WGS sequence"/>
</dbReference>
<feature type="non-terminal residue" evidence="2">
    <location>
        <position position="1"/>
    </location>
</feature>
<dbReference type="AlphaFoldDB" id="A0A0P9CYC7"/>
<protein>
    <recommendedName>
        <fullName evidence="1">LytR/CpsA/Psr regulator C-terminal domain-containing protein</fullName>
    </recommendedName>
</protein>
<evidence type="ECO:0000259" key="1">
    <source>
        <dbReference type="Pfam" id="PF13399"/>
    </source>
</evidence>
<keyword evidence="3" id="KW-1185">Reference proteome</keyword>
<reference evidence="2 3" key="1">
    <citation type="submission" date="2015-09" db="EMBL/GenBank/DDBJ databases">
        <title>Draft genome sequence of Kouleothrix aurantiaca JCM 19913.</title>
        <authorList>
            <person name="Hemp J."/>
        </authorList>
    </citation>
    <scope>NUCLEOTIDE SEQUENCE [LARGE SCALE GENOMIC DNA]</scope>
    <source>
        <strain evidence="2 3">COM-B</strain>
    </source>
</reference>
<dbReference type="Gene3D" id="3.30.70.2390">
    <property type="match status" value="1"/>
</dbReference>
<dbReference type="EMBL" id="LJCR01000920">
    <property type="protein sequence ID" value="KPV51420.1"/>
    <property type="molecule type" value="Genomic_DNA"/>
</dbReference>
<organism evidence="2 3">
    <name type="scientific">Kouleothrix aurantiaca</name>
    <dbReference type="NCBI Taxonomy" id="186479"/>
    <lineage>
        <taxon>Bacteria</taxon>
        <taxon>Bacillati</taxon>
        <taxon>Chloroflexota</taxon>
        <taxon>Chloroflexia</taxon>
        <taxon>Chloroflexales</taxon>
        <taxon>Roseiflexineae</taxon>
        <taxon>Roseiflexaceae</taxon>
        <taxon>Kouleothrix</taxon>
    </lineage>
</organism>
<gene>
    <name evidence="2" type="ORF">SE17_21265</name>
</gene>
<evidence type="ECO:0000313" key="3">
    <source>
        <dbReference type="Proteomes" id="UP000050509"/>
    </source>
</evidence>